<sequence length="100" mass="11238">MKTLIKPWKGLKLFEGISIGDRLNGVKTLIKPWKGLKLLRHARRTLQNSSENPNKTLEGIKTEHIGLEAYIKGISENPNKTLEGIKTSKLEMSLFPAVTE</sequence>
<accession>A0A081CAD2</accession>
<evidence type="ECO:0000313" key="1">
    <source>
        <dbReference type="EMBL" id="GAK61537.1"/>
    </source>
</evidence>
<gene>
    <name evidence="1" type="ORF">U27_01438</name>
</gene>
<dbReference type="STRING" id="1499967.U27_01438"/>
<dbReference type="AlphaFoldDB" id="A0A081CAD2"/>
<name>A0A081CAD2_VECG1</name>
<dbReference type="HOGENOM" id="CLU_2191807_0_0_0"/>
<keyword evidence="2" id="KW-1185">Reference proteome</keyword>
<dbReference type="Proteomes" id="UP000030661">
    <property type="component" value="Unassembled WGS sequence"/>
</dbReference>
<reference evidence="1" key="1">
    <citation type="journal article" date="2015" name="PeerJ">
        <title>First genomic representation of candidate bacterial phylum KSB3 points to enhanced environmental sensing as a trigger of wastewater bulking.</title>
        <authorList>
            <person name="Sekiguchi Y."/>
            <person name="Ohashi A."/>
            <person name="Parks D.H."/>
            <person name="Yamauchi T."/>
            <person name="Tyson G.W."/>
            <person name="Hugenholtz P."/>
        </authorList>
    </citation>
    <scope>NUCLEOTIDE SEQUENCE [LARGE SCALE GENOMIC DNA]</scope>
</reference>
<protein>
    <submittedName>
        <fullName evidence="1">Uncharacterized protein</fullName>
    </submittedName>
</protein>
<evidence type="ECO:0000313" key="2">
    <source>
        <dbReference type="Proteomes" id="UP000030661"/>
    </source>
</evidence>
<dbReference type="EMBL" id="DF820480">
    <property type="protein sequence ID" value="GAK61537.1"/>
    <property type="molecule type" value="Genomic_DNA"/>
</dbReference>
<proteinExistence type="predicted"/>
<organism evidence="1">
    <name type="scientific">Vecturithrix granuli</name>
    <dbReference type="NCBI Taxonomy" id="1499967"/>
    <lineage>
        <taxon>Bacteria</taxon>
        <taxon>Candidatus Moduliflexota</taxon>
        <taxon>Candidatus Vecturitrichia</taxon>
        <taxon>Candidatus Vecturitrichales</taxon>
        <taxon>Candidatus Vecturitrichaceae</taxon>
        <taxon>Candidatus Vecturithrix</taxon>
    </lineage>
</organism>